<proteinExistence type="predicted"/>
<organism evidence="1 2">
    <name type="scientific">Chondromyces crocatus</name>
    <dbReference type="NCBI Taxonomy" id="52"/>
    <lineage>
        <taxon>Bacteria</taxon>
        <taxon>Pseudomonadati</taxon>
        <taxon>Myxococcota</taxon>
        <taxon>Polyangia</taxon>
        <taxon>Polyangiales</taxon>
        <taxon>Polyangiaceae</taxon>
        <taxon>Chondromyces</taxon>
    </lineage>
</organism>
<dbReference type="KEGG" id="ccro:CMC5_028580"/>
<keyword evidence="2" id="KW-1185">Reference proteome</keyword>
<accession>A0A0K1EDE8</accession>
<sequence>MQLRCKNLDPADGRFEVLIDPLLSQKAEFFGYPRQQHWMATIIMQCYFFYKIDPEVAVWKVMSAKKLRTCDARRSIHQVIRFYYQQEPSWQ</sequence>
<gene>
    <name evidence="1" type="ORF">CMC5_028580</name>
</gene>
<dbReference type="AlphaFoldDB" id="A0A0K1EDE8"/>
<protein>
    <submittedName>
        <fullName evidence="1">Uncharacterized protein</fullName>
    </submittedName>
</protein>
<evidence type="ECO:0000313" key="1">
    <source>
        <dbReference type="EMBL" id="AKT38712.1"/>
    </source>
</evidence>
<name>A0A0K1EDE8_CHOCO</name>
<reference evidence="1 2" key="1">
    <citation type="submission" date="2015-07" db="EMBL/GenBank/DDBJ databases">
        <title>Genome analysis of myxobacterium Chondromyces crocatus Cm c5 reveals a high potential for natural compound synthesis and the genetic basis for the loss of fruiting body formation.</title>
        <authorList>
            <person name="Zaburannyi N."/>
            <person name="Bunk B."/>
            <person name="Maier J."/>
            <person name="Overmann J."/>
            <person name="Mueller R."/>
        </authorList>
    </citation>
    <scope>NUCLEOTIDE SEQUENCE [LARGE SCALE GENOMIC DNA]</scope>
    <source>
        <strain evidence="1 2">Cm c5</strain>
    </source>
</reference>
<evidence type="ECO:0000313" key="2">
    <source>
        <dbReference type="Proteomes" id="UP000067626"/>
    </source>
</evidence>
<dbReference type="Proteomes" id="UP000067626">
    <property type="component" value="Chromosome"/>
</dbReference>
<dbReference type="EMBL" id="CP012159">
    <property type="protein sequence ID" value="AKT38712.1"/>
    <property type="molecule type" value="Genomic_DNA"/>
</dbReference>